<reference evidence="2" key="2">
    <citation type="submission" date="2020-09" db="EMBL/GenBank/DDBJ databases">
        <authorList>
            <person name="Sun Q."/>
            <person name="Ohkuma M."/>
        </authorList>
    </citation>
    <scope>NUCLEOTIDE SEQUENCE</scope>
    <source>
        <strain evidence="2">JCM 4335</strain>
    </source>
</reference>
<feature type="compositionally biased region" description="Basic and acidic residues" evidence="1">
    <location>
        <begin position="47"/>
        <end position="63"/>
    </location>
</feature>
<name>A0A918ENU4_9ACTN</name>
<keyword evidence="3" id="KW-1185">Reference proteome</keyword>
<evidence type="ECO:0000256" key="1">
    <source>
        <dbReference type="SAM" id="MobiDB-lite"/>
    </source>
</evidence>
<accession>A0A918ENU4</accession>
<feature type="compositionally biased region" description="Basic and acidic residues" evidence="1">
    <location>
        <begin position="133"/>
        <end position="142"/>
    </location>
</feature>
<feature type="compositionally biased region" description="Pro residues" evidence="1">
    <location>
        <begin position="102"/>
        <end position="118"/>
    </location>
</feature>
<dbReference type="AlphaFoldDB" id="A0A918ENU4"/>
<organism evidence="2 3">
    <name type="scientific">Streptomyces roseolilacinus</name>
    <dbReference type="NCBI Taxonomy" id="66904"/>
    <lineage>
        <taxon>Bacteria</taxon>
        <taxon>Bacillati</taxon>
        <taxon>Actinomycetota</taxon>
        <taxon>Actinomycetes</taxon>
        <taxon>Kitasatosporales</taxon>
        <taxon>Streptomycetaceae</taxon>
        <taxon>Streptomyces</taxon>
    </lineage>
</organism>
<comment type="caution">
    <text evidence="2">The sequence shown here is derived from an EMBL/GenBank/DDBJ whole genome shotgun (WGS) entry which is preliminary data.</text>
</comment>
<proteinExistence type="predicted"/>
<reference evidence="2" key="1">
    <citation type="journal article" date="2014" name="Int. J. Syst. Evol. Microbiol.">
        <title>Complete genome sequence of Corynebacterium casei LMG S-19264T (=DSM 44701T), isolated from a smear-ripened cheese.</title>
        <authorList>
            <consortium name="US DOE Joint Genome Institute (JGI-PGF)"/>
            <person name="Walter F."/>
            <person name="Albersmeier A."/>
            <person name="Kalinowski J."/>
            <person name="Ruckert C."/>
        </authorList>
    </citation>
    <scope>NUCLEOTIDE SEQUENCE</scope>
    <source>
        <strain evidence="2">JCM 4335</strain>
    </source>
</reference>
<protein>
    <submittedName>
        <fullName evidence="2">Uncharacterized protein</fullName>
    </submittedName>
</protein>
<sequence length="142" mass="15205">MPPGRDRSRPRGIRMTTRDRGGLPLPDFDHPPVGASGSRTRPLQAGEPDRPLRYEHRHADRTRVVRLPTSRRHRPDEGAEPTGGGPSAFHPEQAGHAAGGPPVSPATPPQPPSPPPHGTPDHPGAGRRATGACERRPSWPGE</sequence>
<gene>
    <name evidence="2" type="ORF">GCM10010249_53060</name>
</gene>
<evidence type="ECO:0000313" key="2">
    <source>
        <dbReference type="EMBL" id="GGQ27629.1"/>
    </source>
</evidence>
<feature type="region of interest" description="Disordered" evidence="1">
    <location>
        <begin position="1"/>
        <end position="142"/>
    </location>
</feature>
<dbReference type="Proteomes" id="UP000654123">
    <property type="component" value="Unassembled WGS sequence"/>
</dbReference>
<dbReference type="EMBL" id="BMSV01000012">
    <property type="protein sequence ID" value="GGQ27629.1"/>
    <property type="molecule type" value="Genomic_DNA"/>
</dbReference>
<evidence type="ECO:0000313" key="3">
    <source>
        <dbReference type="Proteomes" id="UP000654123"/>
    </source>
</evidence>